<dbReference type="Proteomes" id="UP000193738">
    <property type="component" value="Unassembled WGS sequence"/>
</dbReference>
<dbReference type="InterPro" id="IPR009770">
    <property type="entry name" value="HGLS"/>
</dbReference>
<evidence type="ECO:0000313" key="8">
    <source>
        <dbReference type="EMBL" id="ORV73063.1"/>
    </source>
</evidence>
<evidence type="ECO:0000256" key="2">
    <source>
        <dbReference type="ARBA" id="ARBA00022964"/>
    </source>
</evidence>
<organism evidence="8 9">
    <name type="scientific">Mycobacterium gastri</name>
    <dbReference type="NCBI Taxonomy" id="1777"/>
    <lineage>
        <taxon>Bacteria</taxon>
        <taxon>Bacillati</taxon>
        <taxon>Actinomycetota</taxon>
        <taxon>Actinomycetes</taxon>
        <taxon>Mycobacteriales</taxon>
        <taxon>Mycobacteriaceae</taxon>
        <taxon>Mycobacterium</taxon>
    </lineage>
</organism>
<reference evidence="8 9" key="1">
    <citation type="submission" date="2016-01" db="EMBL/GenBank/DDBJ databases">
        <title>The new phylogeny of the genus Mycobacterium.</title>
        <authorList>
            <person name="Tarcisio F."/>
            <person name="Conor M."/>
            <person name="Antonella G."/>
            <person name="Elisabetta G."/>
            <person name="Giulia F.S."/>
            <person name="Sara T."/>
            <person name="Anna F."/>
            <person name="Clotilde B."/>
            <person name="Roberto B."/>
            <person name="Veronica D.S."/>
            <person name="Fabio R."/>
            <person name="Monica P."/>
            <person name="Olivier J."/>
            <person name="Enrico T."/>
            <person name="Nicola S."/>
        </authorList>
    </citation>
    <scope>NUCLEOTIDE SEQUENCE [LARGE SCALE GENOMIC DNA]</scope>
    <source>
        <strain evidence="8 9">DSM 43505</strain>
    </source>
</reference>
<evidence type="ECO:0000256" key="1">
    <source>
        <dbReference type="ARBA" id="ARBA00001954"/>
    </source>
</evidence>
<evidence type="ECO:0000256" key="6">
    <source>
        <dbReference type="ARBA" id="ARBA00035023"/>
    </source>
</evidence>
<comment type="caution">
    <text evidence="8">The sequence shown here is derived from an EMBL/GenBank/DDBJ whole genome shotgun (WGS) entry which is preliminary data.</text>
</comment>
<proteinExistence type="inferred from homology"/>
<accession>A0A1X1VVJ7</accession>
<dbReference type="Gene3D" id="3.10.180.80">
    <property type="entry name" value="Uncharacterised protein PF07063, DUF1338"/>
    <property type="match status" value="1"/>
</dbReference>
<name>A0A1X1VVJ7_MYCGS</name>
<comment type="cofactor">
    <cofactor evidence="1">
        <name>Fe(2+)</name>
        <dbReference type="ChEBI" id="CHEBI:29033"/>
    </cofactor>
</comment>
<keyword evidence="9" id="KW-1185">Reference proteome</keyword>
<dbReference type="STRING" id="1777.AWC07_03040"/>
<evidence type="ECO:0000256" key="4">
    <source>
        <dbReference type="ARBA" id="ARBA00023004"/>
    </source>
</evidence>
<protein>
    <recommendedName>
        <fullName evidence="6">2-oxoadipate dioxygenase/decarboxylase</fullName>
        <ecNumber evidence="6">1.13.11.93</ecNumber>
    </recommendedName>
    <alternativeName>
        <fullName evidence="7">2-hydroxyglutarate synthase</fullName>
    </alternativeName>
</protein>
<keyword evidence="2" id="KW-0223">Dioxygenase</keyword>
<evidence type="ECO:0000256" key="7">
    <source>
        <dbReference type="ARBA" id="ARBA00035045"/>
    </source>
</evidence>
<dbReference type="GO" id="GO:0051213">
    <property type="term" value="F:dioxygenase activity"/>
    <property type="evidence" value="ECO:0007669"/>
    <property type="project" value="UniProtKB-KW"/>
</dbReference>
<keyword evidence="4" id="KW-0408">Iron</keyword>
<gene>
    <name evidence="8" type="ORF">AWC07_03040</name>
</gene>
<dbReference type="PANTHER" id="PTHR39479">
    <property type="match status" value="1"/>
</dbReference>
<evidence type="ECO:0000256" key="3">
    <source>
        <dbReference type="ARBA" id="ARBA00023002"/>
    </source>
</evidence>
<keyword evidence="3" id="KW-0560">Oxidoreductase</keyword>
<dbReference type="Pfam" id="PF07063">
    <property type="entry name" value="HGLS"/>
    <property type="match status" value="1"/>
</dbReference>
<dbReference type="PANTHER" id="PTHR39479:SF2">
    <property type="entry name" value="2-OXOADIPATE DIOXYGENASE_DECARBOXYLASE"/>
    <property type="match status" value="1"/>
</dbReference>
<evidence type="ECO:0000256" key="5">
    <source>
        <dbReference type="ARBA" id="ARBA00035013"/>
    </source>
</evidence>
<sequence length="80" mass="8262">MAGDYRSGGDPSAPIVYEDFLPASAAGIFCSNPDGDGSDARAADAVDNCGYGVEWLAGAIGRDIRDPYALYEAQAKEADA</sequence>
<dbReference type="EC" id="1.13.11.93" evidence="6"/>
<evidence type="ECO:0000313" key="9">
    <source>
        <dbReference type="Proteomes" id="UP000193738"/>
    </source>
</evidence>
<dbReference type="AlphaFoldDB" id="A0A1X1VVJ7"/>
<dbReference type="EMBL" id="LQOX01000073">
    <property type="protein sequence ID" value="ORV73063.1"/>
    <property type="molecule type" value="Genomic_DNA"/>
</dbReference>
<comment type="similarity">
    <text evidence="5">Belongs to the 2-oxoadipate dioxygenase/decarboxylase family.</text>
</comment>